<reference evidence="1" key="1">
    <citation type="submission" date="2022-05" db="EMBL/GenBank/DDBJ databases">
        <title>Chromosome-level genome of Chaenocephalus aceratus.</title>
        <authorList>
            <person name="Park H."/>
        </authorList>
    </citation>
    <scope>NUCLEOTIDE SEQUENCE</scope>
    <source>
        <strain evidence="1">KU_202001</strain>
    </source>
</reference>
<name>A0ACB9XUT8_CHAAC</name>
<accession>A0ACB9XUT8</accession>
<keyword evidence="2" id="KW-1185">Reference proteome</keyword>
<dbReference type="Proteomes" id="UP001057452">
    <property type="component" value="Chromosome 2"/>
</dbReference>
<gene>
    <name evidence="1" type="ORF">KUCAC02_000966</name>
</gene>
<organism evidence="1 2">
    <name type="scientific">Chaenocephalus aceratus</name>
    <name type="common">Blackfin icefish</name>
    <name type="synonym">Chaenichthys aceratus</name>
    <dbReference type="NCBI Taxonomy" id="36190"/>
    <lineage>
        <taxon>Eukaryota</taxon>
        <taxon>Metazoa</taxon>
        <taxon>Chordata</taxon>
        <taxon>Craniata</taxon>
        <taxon>Vertebrata</taxon>
        <taxon>Euteleostomi</taxon>
        <taxon>Actinopterygii</taxon>
        <taxon>Neopterygii</taxon>
        <taxon>Teleostei</taxon>
        <taxon>Neoteleostei</taxon>
        <taxon>Acanthomorphata</taxon>
        <taxon>Eupercaria</taxon>
        <taxon>Perciformes</taxon>
        <taxon>Notothenioidei</taxon>
        <taxon>Channichthyidae</taxon>
        <taxon>Chaenocephalus</taxon>
    </lineage>
</organism>
<protein>
    <submittedName>
        <fullName evidence="1">Uncharacterized protein</fullName>
    </submittedName>
</protein>
<proteinExistence type="predicted"/>
<evidence type="ECO:0000313" key="1">
    <source>
        <dbReference type="EMBL" id="KAI4831425.1"/>
    </source>
</evidence>
<dbReference type="EMBL" id="CM043786">
    <property type="protein sequence ID" value="KAI4831425.1"/>
    <property type="molecule type" value="Genomic_DNA"/>
</dbReference>
<sequence length="2934" mass="322212">MAGSCVRVDPRCVEFNDVNVGQIYKTTVTATNVGKASTKIRFEKPGLKLFKFTASTLAKVVAPGLSVSGLLEFTPEEEEEVRDCLLIHIDDVETITIPLMWFPRVFSFQMDSVLDFGCIAASSRLISKQHQITNQGSAPGVFQVQYSGDASVKLSPCSGVIAAGATQWLKVELRTDRPRHIDEKAMVKLENCSAVVLNIKAEVMEQHLEVFDRKGNPLSCLWFGPVYFGTSHVENVVLRNNAPEACDWVCLLQDTAAGIEVGTDLQKSTDAALLERMQKSSSATRDVSQVLVCVPKQGRLGPYGKTTVALCFSPQCKSRREEKKLDYGASRQDYCLFLLFESLGSRYGFVHHDGKSSVELAVTGSGLPVCLVPSPSHRYDFLTCVLGQRVDLLCVLQNLCPQLPVNFRFQKLAHFSTKPSSGTIAPGQCQDVVLSFTARQQGSFQVCQKLDVLGPAVQREGITADSVHELELHSFHTITLNLSAVCCNETTQPVPQLNPGITPAMTNPTGSLPHVRSSDLARCREMVPHAVFSAGKTLLHEHRRQRNQNTGAEEFLAFPNDRAMSIRPASAHQQYRTIFTGLRHTRLQKQKERQLEKGMEDVDICIVPSQGLDPPLVRISNLESSNISETKPNYRQASSAAKHSSNQDMTSITRQVNSQAVSAVPSTSQEVADCNRTLTAQELFPSPLLVDFGEVCVQSVCVQKLDLVNHLPAFVWVQLEVDCPELQGSSPLSYVLPPNSLTTLPLTFQSTKLGHFYRPVSYSVNQQQPGQILVQAQVVPLALELSTTLLVLRPSHTLLAGSGYRSSVTVRNQRNQAAEFKWRPVVTESGILFSIRPATGTIEPYRELDCEVVWYPSFSSPSKGDFDLCVHEGNTQRLHCVAKVGSTSVQLAEEQVFFENVPLNMPSIRSAVLRNSGKNHAYFQVLDVCPLPGLELSPSEGVVPCGGQAALKIHLNSDSVIRFDTRVKIALRNMKSIELRVGGYVETPIVDISVSHFHFYGVYAGSQRSIPFTLTNQSSASAQVTFDLAEYTDFSVRFPQPSASAEKEPGVSVVELHGNQIVDCSLVFSPTQAAGYDFDLPLMVNGVRWPTASLSPLPTPSSSSTSLSDGSRKHVVKPLPQSVTMATQRSLRIQATVLCAPLELSPSSLEFQVDPLATQFDANTKTVELKAVCEESVFWRRCVGKHVNWWFDCGTKAIPTEQRRDGELCSVCPSSGRLGPGQSICLTVSIHPEAITTGSGRVTKLGTMVSAEVDEVVLEDGTKIKPVSVIFPEGSNIPAQKHDQRQLVGIQNQEANVTPLTCTVSFCSSTPLSVCTTITFTDHLHNRFKVKLFAIADNCVLTVWPYMALHRSEQQIVLKTGTKHGTTAVEAILHLTNKKRTSDSFPNSDGVSGQTSRNTDVSRNTPINLGTPEFPAEEGLYYQNVLLAVERWFSLFGWPSGPNPISVPHTLRRVVSKIQMNPSTGRTYRVSQNKDSRSVVGMLHHLTGKQIPGIPRCQMFSSDIDQCTHQLLQQHEAMLTFLRVQGASLSHIRPEYLLDVQEFKHWCSLQSNEEDHGLDYSSVDYESLSKRSWTNVLLQIYKVLVLCRVSERCSNSYLNPEDIDGILPVSSPPLASNIYSPYELQLLYWLNMHYKSMRKTMWGTGGVPSARWIVNFDLDLTDGLVLAALLAAYCPFLISSLRRMYTTTNSLEQILHNNIIVAQALTALSLNLDVQPTDLSDPNPVQMLILCVHLYERLPQYLPLQTITLSGGLHSTFSKQVRLKSPSSEPIKYQVYILGEDAHLFSLPNGSSVTIPPKASTELAVQFSCSVFQPMEAALLLISSSPSGLSSTTLAFNLKTHVSHITPTNTVKCKSPCYQQKVIQVPINNPFKKEATFRVGLVESLFNPVEPEKKKNSPVQKASSNTNIKKMTSGKSCRDEMEEKGSDFKGECSEFLSAMRSVCLKPGQADILNIHYLPFFPGTKYCSVLLGCAQVGDMVYMVKATAELPLPSPLTARPSANIVSIPSNSEPAVLVSVLSLHCKVGQVCEELLRVPLINMAREQALALWGQRSMSADEYRRRMITHTLHSSTVKATSAAQLFRGVYQGEEVEYCVEVSLPQKFALPSTVTVPVREETRTPWENPAVRFQADCVGQFTCQVILRSWCDTRVYVLEAQVTSQGGSVHLDFSSPAHRSVTQDIPLHNETHQDWRMQAEVNGGGFSGPKVLNVPAGTRACYPLTFHPSARCTVTGKLSLHNDHDGTEHVFTLGGVGEHPLPVDHVLLQCSAGQTTHTVMNVPNYSQNKLTLKAETDLSAVSGPPSLEIEPGQSAPYTLAVSSLKRGKQTGNVSFTEMYNIQEADKHKGNVPGCYEVHFSLEIICKPAAPIKLIVVQCVAQSSVAIEIPVKNPRGEPLRLGVYLEGDDLSGANRVSIPPGETLTYKATFSPGAVRKSTGSVVFQSEQTGEFWYQLELYALPPPVFRLPEDCCQLGKNESTCCASGWKALIVEPHSFTQLGVRFSPSSIGKGNHAAKITFTCPQDWCVLFSGRGLIPDREEPLSISSLIGSNASITIPFKNPTELQIVVDISLTDKDPNGVSNCHQITTDKQVFSIPLRHTEGIQIGEGVSLDVPVVFLPYTMELQHAWLCITMKPCSTPGSSTCNVRSEQESSTICWIYPLRGIPMDLPVENSPLGVLRCEAGCQLERKLDVLLTGYVPGNQVRKSQEVSQVMVEDFLCTVRSDSETERSDVEDCLSVSAESARRDPETGIVTLSLNVIYSPLRPCRCSAVLAVQCVSGRIWEFSISLISTEPQVDDVIITEATELGKTSAVGFHLTSTTRMPERFTAAFLPGSSSEFSVTPASGVLPPVGSPGAPFSLCFTPSSHGNHRARLTIHTEDVQWTYEVRGETPLDPPPICSTLTRGSFPVPINPTNQQLRSFVAQNLRLPALANSSPLKVRR</sequence>
<evidence type="ECO:0000313" key="2">
    <source>
        <dbReference type="Proteomes" id="UP001057452"/>
    </source>
</evidence>
<comment type="caution">
    <text evidence="1">The sequence shown here is derived from an EMBL/GenBank/DDBJ whole genome shotgun (WGS) entry which is preliminary data.</text>
</comment>